<name>A0A7D9L6L7_PARCT</name>
<organism evidence="15 16">
    <name type="scientific">Paramuricea clavata</name>
    <name type="common">Red gorgonian</name>
    <name type="synonym">Violescent sea-whip</name>
    <dbReference type="NCBI Taxonomy" id="317549"/>
    <lineage>
        <taxon>Eukaryota</taxon>
        <taxon>Metazoa</taxon>
        <taxon>Cnidaria</taxon>
        <taxon>Anthozoa</taxon>
        <taxon>Octocorallia</taxon>
        <taxon>Malacalcyonacea</taxon>
        <taxon>Plexauridae</taxon>
        <taxon>Paramuricea</taxon>
    </lineage>
</organism>
<dbReference type="EMBL" id="CACRXK020012884">
    <property type="protein sequence ID" value="CAB4024180.1"/>
    <property type="molecule type" value="Genomic_DNA"/>
</dbReference>
<comment type="function">
    <text evidence="1">Involved in nucleolar integrity and required for processing of the pre-rRNA for the 60S ribosome subunit.</text>
</comment>
<comment type="subcellular location">
    <subcellularLocation>
        <location evidence="2">Chromosome</location>
    </subcellularLocation>
    <subcellularLocation>
        <location evidence="3">Nucleus</location>
        <location evidence="3">Nucleolus</location>
    </subcellularLocation>
</comment>
<evidence type="ECO:0000256" key="4">
    <source>
        <dbReference type="ARBA" id="ARBA00007869"/>
    </source>
</evidence>
<evidence type="ECO:0000256" key="6">
    <source>
        <dbReference type="ARBA" id="ARBA00022454"/>
    </source>
</evidence>
<dbReference type="GO" id="GO:0005694">
    <property type="term" value="C:chromosome"/>
    <property type="evidence" value="ECO:0007669"/>
    <property type="project" value="UniProtKB-SubCell"/>
</dbReference>
<dbReference type="PANTHER" id="PTHR13557:SF1">
    <property type="entry name" value="COILED-COIL DOMAIN-CONTAINING PROTEIN 86"/>
    <property type="match status" value="1"/>
</dbReference>
<dbReference type="Pfam" id="PF03879">
    <property type="entry name" value="Cgr1"/>
    <property type="match status" value="1"/>
</dbReference>
<feature type="compositionally biased region" description="Basic residues" evidence="14">
    <location>
        <begin position="11"/>
        <end position="21"/>
    </location>
</feature>
<proteinExistence type="inferred from homology"/>
<dbReference type="InterPro" id="IPR005579">
    <property type="entry name" value="Cgr1-like"/>
</dbReference>
<comment type="similarity">
    <text evidence="4">Belongs to the CGR1 family.</text>
</comment>
<evidence type="ECO:0000256" key="10">
    <source>
        <dbReference type="ARBA" id="ARBA00022934"/>
    </source>
</evidence>
<keyword evidence="8" id="KW-0698">rRNA processing</keyword>
<keyword evidence="6" id="KW-0158">Chromosome</keyword>
<evidence type="ECO:0000256" key="9">
    <source>
        <dbReference type="ARBA" id="ARBA00022553"/>
    </source>
</evidence>
<dbReference type="AlphaFoldDB" id="A0A7D9L6L7"/>
<sequence length="118" mass="14090">MAATSVEKIAKIPRGKPKSGRFWKSEGAKKSDMISVPSLHSSWDKKRKKKAEEKNVKRLENELKEAAKRQREERKKLLEERRQRRLENEKKAQVVQVITNTRKIKRMKKKQLRQVEKR</sequence>
<dbReference type="GO" id="GO:0005730">
    <property type="term" value="C:nucleolus"/>
    <property type="evidence" value="ECO:0007669"/>
    <property type="project" value="UniProtKB-SubCell"/>
</dbReference>
<comment type="caution">
    <text evidence="15">The sequence shown here is derived from an EMBL/GenBank/DDBJ whole genome shotgun (WGS) entry which is preliminary data.</text>
</comment>
<keyword evidence="11" id="KW-0175">Coiled coil</keyword>
<evidence type="ECO:0000256" key="1">
    <source>
        <dbReference type="ARBA" id="ARBA00004090"/>
    </source>
</evidence>
<evidence type="ECO:0000256" key="11">
    <source>
        <dbReference type="ARBA" id="ARBA00023054"/>
    </source>
</evidence>
<keyword evidence="12" id="KW-0539">Nucleus</keyword>
<dbReference type="GO" id="GO:0006364">
    <property type="term" value="P:rRNA processing"/>
    <property type="evidence" value="ECO:0007669"/>
    <property type="project" value="UniProtKB-KW"/>
</dbReference>
<evidence type="ECO:0000313" key="15">
    <source>
        <dbReference type="EMBL" id="CAB4024180.1"/>
    </source>
</evidence>
<gene>
    <name evidence="15" type="ORF">PACLA_8A016445</name>
</gene>
<keyword evidence="10" id="KW-0164">Citrullination</keyword>
<feature type="region of interest" description="Disordered" evidence="14">
    <location>
        <begin position="1"/>
        <end position="55"/>
    </location>
</feature>
<evidence type="ECO:0000256" key="2">
    <source>
        <dbReference type="ARBA" id="ARBA00004286"/>
    </source>
</evidence>
<reference evidence="15" key="1">
    <citation type="submission" date="2020-04" db="EMBL/GenBank/DDBJ databases">
        <authorList>
            <person name="Alioto T."/>
            <person name="Alioto T."/>
            <person name="Gomez Garrido J."/>
        </authorList>
    </citation>
    <scope>NUCLEOTIDE SEQUENCE</scope>
    <source>
        <strain evidence="15">A484AB</strain>
    </source>
</reference>
<evidence type="ECO:0000256" key="3">
    <source>
        <dbReference type="ARBA" id="ARBA00004604"/>
    </source>
</evidence>
<dbReference type="Proteomes" id="UP001152795">
    <property type="component" value="Unassembled WGS sequence"/>
</dbReference>
<protein>
    <recommendedName>
        <fullName evidence="5">Coiled-coil domain-containing protein 86</fullName>
    </recommendedName>
</protein>
<feature type="compositionally biased region" description="Basic and acidic residues" evidence="14">
    <location>
        <begin position="23"/>
        <end position="32"/>
    </location>
</feature>
<evidence type="ECO:0000256" key="14">
    <source>
        <dbReference type="SAM" id="MobiDB-lite"/>
    </source>
</evidence>
<evidence type="ECO:0000256" key="13">
    <source>
        <dbReference type="ARBA" id="ARBA00093307"/>
    </source>
</evidence>
<keyword evidence="9" id="KW-0597">Phosphoprotein</keyword>
<dbReference type="OrthoDB" id="277961at2759"/>
<evidence type="ECO:0000256" key="12">
    <source>
        <dbReference type="ARBA" id="ARBA00023242"/>
    </source>
</evidence>
<evidence type="ECO:0000256" key="5">
    <source>
        <dbReference type="ARBA" id="ARBA00016738"/>
    </source>
</evidence>
<keyword evidence="16" id="KW-1185">Reference proteome</keyword>
<dbReference type="InterPro" id="IPR026570">
    <property type="entry name" value="CCDC86"/>
</dbReference>
<dbReference type="PANTHER" id="PTHR13557">
    <property type="entry name" value="COILED-COIL DOMAIN-CONTAINING PROTEIN 86"/>
    <property type="match status" value="1"/>
</dbReference>
<accession>A0A7D9L6L7</accession>
<comment type="function">
    <text evidence="13">Required for proper chromosome segregation during mitosis and error-free mitotic progression.</text>
</comment>
<keyword evidence="7" id="KW-0690">Ribosome biogenesis</keyword>
<evidence type="ECO:0000256" key="8">
    <source>
        <dbReference type="ARBA" id="ARBA00022552"/>
    </source>
</evidence>
<evidence type="ECO:0000256" key="7">
    <source>
        <dbReference type="ARBA" id="ARBA00022517"/>
    </source>
</evidence>
<evidence type="ECO:0000313" key="16">
    <source>
        <dbReference type="Proteomes" id="UP001152795"/>
    </source>
</evidence>